<keyword evidence="1" id="KW-0227">DNA damage</keyword>
<feature type="domain" description="Methylated-DNA-[protein]-cysteine S-methyltransferase DNA binding" evidence="2">
    <location>
        <begin position="8"/>
        <end position="83"/>
    </location>
</feature>
<organism evidence="3 4">
    <name type="scientific">Halomonas cibimaris</name>
    <dbReference type="NCBI Taxonomy" id="657012"/>
    <lineage>
        <taxon>Bacteria</taxon>
        <taxon>Pseudomonadati</taxon>
        <taxon>Pseudomonadota</taxon>
        <taxon>Gammaproteobacteria</taxon>
        <taxon>Oceanospirillales</taxon>
        <taxon>Halomonadaceae</taxon>
        <taxon>Halomonas</taxon>
    </lineage>
</organism>
<dbReference type="InterPro" id="IPR052520">
    <property type="entry name" value="ATL_DNA_repair"/>
</dbReference>
<dbReference type="Proteomes" id="UP001500133">
    <property type="component" value="Unassembled WGS sequence"/>
</dbReference>
<protein>
    <recommendedName>
        <fullName evidence="2">Methylated-DNA-[protein]-cysteine S-methyltransferase DNA binding domain-containing protein</fullName>
    </recommendedName>
</protein>
<dbReference type="InterPro" id="IPR036388">
    <property type="entry name" value="WH-like_DNA-bd_sf"/>
</dbReference>
<accession>A0ABP7L4H0</accession>
<evidence type="ECO:0000313" key="4">
    <source>
        <dbReference type="Proteomes" id="UP001500133"/>
    </source>
</evidence>
<name>A0ABP7L4H0_9GAMM</name>
<dbReference type="InterPro" id="IPR014048">
    <property type="entry name" value="MethylDNA_cys_MeTrfase_DNA-bd"/>
</dbReference>
<evidence type="ECO:0000313" key="3">
    <source>
        <dbReference type="EMBL" id="GAA3894829.1"/>
    </source>
</evidence>
<dbReference type="PANTHER" id="PTHR42942:SF1">
    <property type="entry name" value="ALKYLTRANSFERASE-LIKE PROTEIN 1"/>
    <property type="match status" value="1"/>
</dbReference>
<sequence length="106" mass="11236">MARPELLEQIHTVVAQIPPGRVTTYGRVAQMTEGATARMVGTAMRKLPAGSELPWHRVVAASRRPADHGGADRQRARLADEGVVFDAAGRIPAHLLWPDAGPGPGG</sequence>
<evidence type="ECO:0000259" key="2">
    <source>
        <dbReference type="Pfam" id="PF01035"/>
    </source>
</evidence>
<dbReference type="RefSeq" id="WP_344701506.1">
    <property type="nucleotide sequence ID" value="NZ_BAAAZT010000012.1"/>
</dbReference>
<dbReference type="InterPro" id="IPR036217">
    <property type="entry name" value="MethylDNA_cys_MeTrfase_DNAb"/>
</dbReference>
<evidence type="ECO:0000256" key="1">
    <source>
        <dbReference type="ARBA" id="ARBA00022763"/>
    </source>
</evidence>
<dbReference type="CDD" id="cd06445">
    <property type="entry name" value="ATase"/>
    <property type="match status" value="1"/>
</dbReference>
<dbReference type="EMBL" id="BAAAZT010000012">
    <property type="protein sequence ID" value="GAA3894829.1"/>
    <property type="molecule type" value="Genomic_DNA"/>
</dbReference>
<keyword evidence="4" id="KW-1185">Reference proteome</keyword>
<reference evidence="4" key="1">
    <citation type="journal article" date="2019" name="Int. J. Syst. Evol. Microbiol.">
        <title>The Global Catalogue of Microorganisms (GCM) 10K type strain sequencing project: providing services to taxonomists for standard genome sequencing and annotation.</title>
        <authorList>
            <consortium name="The Broad Institute Genomics Platform"/>
            <consortium name="The Broad Institute Genome Sequencing Center for Infectious Disease"/>
            <person name="Wu L."/>
            <person name="Ma J."/>
        </authorList>
    </citation>
    <scope>NUCLEOTIDE SEQUENCE [LARGE SCALE GENOMIC DNA]</scope>
    <source>
        <strain evidence="4">JCM 16914</strain>
    </source>
</reference>
<gene>
    <name evidence="3" type="ORF">GCM10022228_02430</name>
</gene>
<dbReference type="Gene3D" id="1.10.10.10">
    <property type="entry name" value="Winged helix-like DNA-binding domain superfamily/Winged helix DNA-binding domain"/>
    <property type="match status" value="1"/>
</dbReference>
<dbReference type="PANTHER" id="PTHR42942">
    <property type="entry name" value="6-O-METHYLGUANINE DNA METHYLTRANSFERASE"/>
    <property type="match status" value="1"/>
</dbReference>
<dbReference type="SUPFAM" id="SSF46767">
    <property type="entry name" value="Methylated DNA-protein cysteine methyltransferase, C-terminal domain"/>
    <property type="match status" value="1"/>
</dbReference>
<dbReference type="Pfam" id="PF01035">
    <property type="entry name" value="DNA_binding_1"/>
    <property type="match status" value="1"/>
</dbReference>
<comment type="caution">
    <text evidence="3">The sequence shown here is derived from an EMBL/GenBank/DDBJ whole genome shotgun (WGS) entry which is preliminary data.</text>
</comment>
<proteinExistence type="predicted"/>